<dbReference type="Proteomes" id="UP000027037">
    <property type="component" value="Unassembled WGS sequence"/>
</dbReference>
<sequence>MPSGKQILLSQLTEYSQRRTAEDEIVTASERIKAGLLLHGSTSHQMWKTVSHLAWVQSHNHTEGRPPYLERQGLGLGKSGLLLSDLFEALTDDPAIAEALATDDPKLSKDSVQAGLHVIWLLLKALEWSKAHEAVEIDGSFSEDRKTQLIESYVDKLKAFEENPDDFS</sequence>
<dbReference type="EMBL" id="AWFF01000059">
    <property type="protein sequence ID" value="KCZ53174.1"/>
    <property type="molecule type" value="Genomic_DNA"/>
</dbReference>
<dbReference type="STRING" id="1280946.HY29_17560"/>
<keyword evidence="2" id="KW-1185">Reference proteome</keyword>
<dbReference type="RefSeq" id="WP_034798005.1">
    <property type="nucleotide sequence ID" value="NZ_AWFF01000059.1"/>
</dbReference>
<evidence type="ECO:0000313" key="2">
    <source>
        <dbReference type="Proteomes" id="UP000027037"/>
    </source>
</evidence>
<dbReference type="eggNOG" id="ENOG5033ZR6">
    <property type="taxonomic scope" value="Bacteria"/>
</dbReference>
<organism evidence="1 2">
    <name type="scientific">Hyphomonas beringensis</name>
    <dbReference type="NCBI Taxonomy" id="1280946"/>
    <lineage>
        <taxon>Bacteria</taxon>
        <taxon>Pseudomonadati</taxon>
        <taxon>Pseudomonadota</taxon>
        <taxon>Alphaproteobacteria</taxon>
        <taxon>Hyphomonadales</taxon>
        <taxon>Hyphomonadaceae</taxon>
        <taxon>Hyphomonas</taxon>
    </lineage>
</organism>
<reference evidence="1 2" key="1">
    <citation type="journal article" date="2014" name="Antonie Van Leeuwenhoek">
        <title>Hyphomonas beringensis sp. nov. and Hyphomonas chukchiensis sp. nov., isolated from surface seawater of the Bering Sea and Chukchi Sea.</title>
        <authorList>
            <person name="Li C."/>
            <person name="Lai Q."/>
            <person name="Li G."/>
            <person name="Dong C."/>
            <person name="Wang J."/>
            <person name="Liao Y."/>
            <person name="Shao Z."/>
        </authorList>
    </citation>
    <scope>NUCLEOTIDE SEQUENCE [LARGE SCALE GENOMIC DNA]</scope>
    <source>
        <strain evidence="1 2">25B14_1</strain>
    </source>
</reference>
<dbReference type="PATRIC" id="fig|1280946.3.peg.2794"/>
<protein>
    <submittedName>
        <fullName evidence="1">Uncharacterized protein</fullName>
    </submittedName>
</protein>
<proteinExistence type="predicted"/>
<dbReference type="OrthoDB" id="1160806at2"/>
<comment type="caution">
    <text evidence="1">The sequence shown here is derived from an EMBL/GenBank/DDBJ whole genome shotgun (WGS) entry which is preliminary data.</text>
</comment>
<evidence type="ECO:0000313" key="1">
    <source>
        <dbReference type="EMBL" id="KCZ53174.1"/>
    </source>
</evidence>
<accession>A0A062U9C2</accession>
<name>A0A062U9C2_9PROT</name>
<gene>
    <name evidence="1" type="ORF">HY29_17560</name>
</gene>
<dbReference type="AlphaFoldDB" id="A0A062U9C2"/>